<feature type="chain" id="PRO_5011829424" description="RND transporter" evidence="2">
    <location>
        <begin position="22"/>
        <end position="454"/>
    </location>
</feature>
<dbReference type="EMBL" id="LNTC01000072">
    <property type="protein sequence ID" value="OQR41319.1"/>
    <property type="molecule type" value="Genomic_DNA"/>
</dbReference>
<dbReference type="RefSeq" id="WP_081560720.1">
    <property type="nucleotide sequence ID" value="NZ_JAMXDZ010000016.1"/>
</dbReference>
<dbReference type="InterPro" id="IPR010131">
    <property type="entry name" value="MdtP/NodT-like"/>
</dbReference>
<accession>A0A1V9VBV6</accession>
<comment type="subcellular location">
    <subcellularLocation>
        <location evidence="2">Cell membrane</location>
        <topology evidence="2">Lipid-anchor</topology>
    </subcellularLocation>
</comment>
<dbReference type="AlphaFoldDB" id="A0A1V9VBV6"/>
<dbReference type="NCBIfam" id="TIGR01845">
    <property type="entry name" value="outer_NodT"/>
    <property type="match status" value="1"/>
</dbReference>
<dbReference type="PROSITE" id="PS51257">
    <property type="entry name" value="PROKAR_LIPOPROTEIN"/>
    <property type="match status" value="1"/>
</dbReference>
<dbReference type="InterPro" id="IPR003423">
    <property type="entry name" value="OMP_efflux"/>
</dbReference>
<protein>
    <recommendedName>
        <fullName evidence="5">RND transporter</fullName>
    </recommendedName>
</protein>
<sequence>MIRKSISLVVLSMLFSSCVSLAPKLDINSDEVVAKSFKNYQIAEDNSNISLNSFLIDENLKTLVNLVLENNKDIKIALLRVEESKSLYRIEESNLYPKIDANGSFSRDKKEEIIKNNYKASVGTVFELDLFGKNRSLNDAAKNSFLATQYALSSTKLSLISQTINSYLSLATNIENLNLQKKIYENLSSVYELTQKKFTAGVIGKEDVLSSFAMLKESQNEIIAYENQIQIDINSLELLLGSTLDESLIPNSLKKDDSYLALVKSGISSNVLLNRPDIKELEYQLRAKNANIGAARAAFFPTIALTANTGYSSSSLNNLFSTPNSFWQISPSINLPIFTAGENSAKLDLSETQKEIALNEYQKGIQTAFKEVNDALMVRKNIYTKLQNQKELTASIEDAYNIALNSYKIGYGSYLNMLIAQKAYINSQKTLTQTYLEELENRVEIFKTLGGEIE</sequence>
<keyword evidence="2" id="KW-1134">Transmembrane beta strand</keyword>
<evidence type="ECO:0000256" key="1">
    <source>
        <dbReference type="ARBA" id="ARBA00007613"/>
    </source>
</evidence>
<dbReference type="PANTHER" id="PTHR30203:SF32">
    <property type="entry name" value="CATION EFFLUX SYSTEM PROTEIN CUSC"/>
    <property type="match status" value="1"/>
</dbReference>
<dbReference type="Gene3D" id="1.20.1600.10">
    <property type="entry name" value="Outer membrane efflux proteins (OEP)"/>
    <property type="match status" value="1"/>
</dbReference>
<reference evidence="3 4" key="1">
    <citation type="submission" date="2017-04" db="EMBL/GenBank/DDBJ databases">
        <title>Accumulation and expression of multiple antibiotic resistance genes in Arcobacter cryaerophilus that thrives in sewage.</title>
        <authorList>
            <person name="Millar J.A."/>
            <person name="Raghavan R."/>
        </authorList>
    </citation>
    <scope>NUCLEOTIDE SEQUENCE [LARGE SCALE GENOMIC DNA]</scope>
    <source>
        <strain evidence="3 4">AZT-1</strain>
    </source>
</reference>
<dbReference type="PANTHER" id="PTHR30203">
    <property type="entry name" value="OUTER MEMBRANE CATION EFFLUX PROTEIN"/>
    <property type="match status" value="1"/>
</dbReference>
<dbReference type="GO" id="GO:0015562">
    <property type="term" value="F:efflux transmembrane transporter activity"/>
    <property type="evidence" value="ECO:0007669"/>
    <property type="project" value="InterPro"/>
</dbReference>
<evidence type="ECO:0008006" key="5">
    <source>
        <dbReference type="Google" id="ProtNLM"/>
    </source>
</evidence>
<proteinExistence type="inferred from homology"/>
<dbReference type="Proteomes" id="UP000192599">
    <property type="component" value="Unassembled WGS sequence"/>
</dbReference>
<keyword evidence="2" id="KW-0812">Transmembrane</keyword>
<dbReference type="Pfam" id="PF02321">
    <property type="entry name" value="OEP"/>
    <property type="match status" value="2"/>
</dbReference>
<keyword evidence="2" id="KW-0732">Signal</keyword>
<organism evidence="3 4">
    <name type="scientific">Aliarcobacter cryaerophilus</name>
    <dbReference type="NCBI Taxonomy" id="28198"/>
    <lineage>
        <taxon>Bacteria</taxon>
        <taxon>Pseudomonadati</taxon>
        <taxon>Campylobacterota</taxon>
        <taxon>Epsilonproteobacteria</taxon>
        <taxon>Campylobacterales</taxon>
        <taxon>Arcobacteraceae</taxon>
        <taxon>Aliarcobacter</taxon>
    </lineage>
</organism>
<gene>
    <name evidence="3" type="ORF">AS859_06385</name>
</gene>
<feature type="signal peptide" evidence="2">
    <location>
        <begin position="1"/>
        <end position="21"/>
    </location>
</feature>
<comment type="caution">
    <text evidence="3">The sequence shown here is derived from an EMBL/GenBank/DDBJ whole genome shotgun (WGS) entry which is preliminary data.</text>
</comment>
<dbReference type="Gene3D" id="2.20.200.10">
    <property type="entry name" value="Outer membrane efflux proteins (OEP)"/>
    <property type="match status" value="1"/>
</dbReference>
<dbReference type="GO" id="GO:0005886">
    <property type="term" value="C:plasma membrane"/>
    <property type="evidence" value="ECO:0007669"/>
    <property type="project" value="UniProtKB-SubCell"/>
</dbReference>
<keyword evidence="2" id="KW-0449">Lipoprotein</keyword>
<evidence type="ECO:0000313" key="4">
    <source>
        <dbReference type="Proteomes" id="UP000192599"/>
    </source>
</evidence>
<keyword evidence="2" id="KW-0472">Membrane</keyword>
<evidence type="ECO:0000256" key="2">
    <source>
        <dbReference type="RuleBase" id="RU362097"/>
    </source>
</evidence>
<evidence type="ECO:0000313" key="3">
    <source>
        <dbReference type="EMBL" id="OQR41319.1"/>
    </source>
</evidence>
<name>A0A1V9VBV6_9BACT</name>
<dbReference type="SUPFAM" id="SSF56954">
    <property type="entry name" value="Outer membrane efflux proteins (OEP)"/>
    <property type="match status" value="1"/>
</dbReference>
<keyword evidence="2" id="KW-0564">Palmitate</keyword>
<comment type="similarity">
    <text evidence="1 2">Belongs to the outer membrane factor (OMF) (TC 1.B.17) family.</text>
</comment>